<dbReference type="AlphaFoldDB" id="A0A2M9BYQ9"/>
<sequence length="432" mass="43787">MSSSRPLPGPQLSGPRQPGPQLTRRQIYRRRRLVVFGGLAVILAVVLSVFVYGVSAFAAPVPATAAVLQQPAAAAQPAAQLAWPGYGSAAIGAVGRTELLGTSGDQASVPIASITKIVTALVILDAKPLAAGEAGPDIQFTDADVDIYYDTIAENGSSAPVTAGMVLTQRQALETMLLPSANNYSVSLAVWAYGSVDAYLQAATAWLTEKGLTQTSVADTSGLSPASVSSPGDLVKLGMMAVADPTLSTIVSEATADIPTIGAIENTNTLLGTGGVDGIKTGTTDEAGACLLFSADVVVGSQTVTLVGVILGGQDHTEVDASVLALVASAQAGFHEVVLTTAGTTFGSYTTAWGQNSSLVATDDATALIWSDTPVTAVVTAAPVQLADADEKTGTVSYTIGDQTIDVPLETSGAITDPGLGWRLGNPGELFG</sequence>
<accession>A0A2M9BYQ9</accession>
<feature type="region of interest" description="Disordered" evidence="1">
    <location>
        <begin position="1"/>
        <end position="23"/>
    </location>
</feature>
<evidence type="ECO:0000313" key="4">
    <source>
        <dbReference type="EMBL" id="PJJ63217.1"/>
    </source>
</evidence>
<keyword evidence="4" id="KW-0645">Protease</keyword>
<evidence type="ECO:0000259" key="3">
    <source>
        <dbReference type="Pfam" id="PF00768"/>
    </source>
</evidence>
<keyword evidence="4" id="KW-0378">Hydrolase</keyword>
<dbReference type="Gene3D" id="3.40.710.10">
    <property type="entry name" value="DD-peptidase/beta-lactamase superfamily"/>
    <property type="match status" value="1"/>
</dbReference>
<keyword evidence="2" id="KW-0472">Membrane</keyword>
<dbReference type="GO" id="GO:0006508">
    <property type="term" value="P:proteolysis"/>
    <property type="evidence" value="ECO:0007669"/>
    <property type="project" value="InterPro"/>
</dbReference>
<comment type="caution">
    <text evidence="4">The sequence shown here is derived from an EMBL/GenBank/DDBJ whole genome shotgun (WGS) entry which is preliminary data.</text>
</comment>
<proteinExistence type="predicted"/>
<dbReference type="GO" id="GO:0009002">
    <property type="term" value="F:serine-type D-Ala-D-Ala carboxypeptidase activity"/>
    <property type="evidence" value="ECO:0007669"/>
    <property type="project" value="InterPro"/>
</dbReference>
<dbReference type="EMBL" id="PGFB01000002">
    <property type="protein sequence ID" value="PJJ63217.1"/>
    <property type="molecule type" value="Genomic_DNA"/>
</dbReference>
<dbReference type="Proteomes" id="UP000230161">
    <property type="component" value="Unassembled WGS sequence"/>
</dbReference>
<dbReference type="InterPro" id="IPR001967">
    <property type="entry name" value="Peptidase_S11_N"/>
</dbReference>
<keyword evidence="4" id="KW-0121">Carboxypeptidase</keyword>
<evidence type="ECO:0000256" key="2">
    <source>
        <dbReference type="SAM" id="Phobius"/>
    </source>
</evidence>
<evidence type="ECO:0000313" key="5">
    <source>
        <dbReference type="Proteomes" id="UP000230161"/>
    </source>
</evidence>
<dbReference type="InterPro" id="IPR012338">
    <property type="entry name" value="Beta-lactam/transpept-like"/>
</dbReference>
<feature type="domain" description="Peptidase S11 D-alanyl-D-alanine carboxypeptidase A N-terminal" evidence="3">
    <location>
        <begin position="106"/>
        <end position="296"/>
    </location>
</feature>
<dbReference type="RefSeq" id="WP_245861329.1">
    <property type="nucleotide sequence ID" value="NZ_PGFB01000002.1"/>
</dbReference>
<protein>
    <submittedName>
        <fullName evidence="4">D-alanyl-D-alanine carboxypeptidase (Penicillin-binding protein 5/6)</fullName>
    </submittedName>
</protein>
<keyword evidence="5" id="KW-1185">Reference proteome</keyword>
<organism evidence="4 5">
    <name type="scientific">Compostimonas suwonensis</name>
    <dbReference type="NCBI Taxonomy" id="1048394"/>
    <lineage>
        <taxon>Bacteria</taxon>
        <taxon>Bacillati</taxon>
        <taxon>Actinomycetota</taxon>
        <taxon>Actinomycetes</taxon>
        <taxon>Micrococcales</taxon>
        <taxon>Microbacteriaceae</taxon>
        <taxon>Compostimonas</taxon>
    </lineage>
</organism>
<name>A0A2M9BYQ9_9MICO</name>
<gene>
    <name evidence="4" type="ORF">CLV54_0874</name>
</gene>
<feature type="transmembrane region" description="Helical" evidence="2">
    <location>
        <begin position="33"/>
        <end position="54"/>
    </location>
</feature>
<reference evidence="4 5" key="1">
    <citation type="submission" date="2017-11" db="EMBL/GenBank/DDBJ databases">
        <title>Genomic Encyclopedia of Archaeal and Bacterial Type Strains, Phase II (KMG-II): From Individual Species to Whole Genera.</title>
        <authorList>
            <person name="Goeker M."/>
        </authorList>
    </citation>
    <scope>NUCLEOTIDE SEQUENCE [LARGE SCALE GENOMIC DNA]</scope>
    <source>
        <strain evidence="4 5">DSM 25625</strain>
    </source>
</reference>
<evidence type="ECO:0000256" key="1">
    <source>
        <dbReference type="SAM" id="MobiDB-lite"/>
    </source>
</evidence>
<dbReference type="Pfam" id="PF00768">
    <property type="entry name" value="Peptidase_S11"/>
    <property type="match status" value="1"/>
</dbReference>
<keyword evidence="2" id="KW-0812">Transmembrane</keyword>
<keyword evidence="2" id="KW-1133">Transmembrane helix</keyword>
<dbReference type="SUPFAM" id="SSF56601">
    <property type="entry name" value="beta-lactamase/transpeptidase-like"/>
    <property type="match status" value="1"/>
</dbReference>